<feature type="domain" description="Major facilitator superfamily (MFS) profile" evidence="4">
    <location>
        <begin position="30"/>
        <end position="415"/>
    </location>
</feature>
<feature type="transmembrane region" description="Helical" evidence="3">
    <location>
        <begin position="324"/>
        <end position="347"/>
    </location>
</feature>
<evidence type="ECO:0000313" key="5">
    <source>
        <dbReference type="EMBL" id="KAK2742395.1"/>
    </source>
</evidence>
<dbReference type="InterPro" id="IPR011701">
    <property type="entry name" value="MFS"/>
</dbReference>
<dbReference type="PANTHER" id="PTHR11360">
    <property type="entry name" value="MONOCARBOXYLATE TRANSPORTER"/>
    <property type="match status" value="1"/>
</dbReference>
<evidence type="ECO:0000313" key="6">
    <source>
        <dbReference type="Proteomes" id="UP001281614"/>
    </source>
</evidence>
<dbReference type="EMBL" id="VYYT01000332">
    <property type="protein sequence ID" value="KAK2742395.1"/>
    <property type="molecule type" value="Genomic_DNA"/>
</dbReference>
<feature type="transmembrane region" description="Helical" evidence="3">
    <location>
        <begin position="31"/>
        <end position="52"/>
    </location>
</feature>
<feature type="transmembrane region" description="Helical" evidence="3">
    <location>
        <begin position="125"/>
        <end position="147"/>
    </location>
</feature>
<evidence type="ECO:0000259" key="4">
    <source>
        <dbReference type="PROSITE" id="PS50850"/>
    </source>
</evidence>
<comment type="subcellular location">
    <subcellularLocation>
        <location evidence="1">Membrane</location>
        <topology evidence="1">Multi-pass membrane protein</topology>
    </subcellularLocation>
</comment>
<dbReference type="InterPro" id="IPR036259">
    <property type="entry name" value="MFS_trans_sf"/>
</dbReference>
<keyword evidence="3" id="KW-1133">Transmembrane helix</keyword>
<dbReference type="InterPro" id="IPR020846">
    <property type="entry name" value="MFS_dom"/>
</dbReference>
<feature type="transmembrane region" description="Helical" evidence="3">
    <location>
        <begin position="72"/>
        <end position="94"/>
    </location>
</feature>
<feature type="transmembrane region" description="Helical" evidence="3">
    <location>
        <begin position="191"/>
        <end position="212"/>
    </location>
</feature>
<keyword evidence="3" id="KW-0472">Membrane</keyword>
<dbReference type="CDD" id="cd17352">
    <property type="entry name" value="MFS_MCT_SLC16"/>
    <property type="match status" value="1"/>
</dbReference>
<feature type="transmembrane region" description="Helical" evidence="3">
    <location>
        <begin position="101"/>
        <end position="119"/>
    </location>
</feature>
<feature type="transmembrane region" description="Helical" evidence="3">
    <location>
        <begin position="233"/>
        <end position="256"/>
    </location>
</feature>
<dbReference type="AlphaFoldDB" id="A0AAD9Y6L5"/>
<name>A0AAD9Y6L5_COLKA</name>
<feature type="transmembrane region" description="Helical" evidence="3">
    <location>
        <begin position="268"/>
        <end position="287"/>
    </location>
</feature>
<keyword evidence="6" id="KW-1185">Reference proteome</keyword>
<accession>A0AAD9Y6L5</accession>
<dbReference type="PANTHER" id="PTHR11360:SF177">
    <property type="entry name" value="RIBOFLAVIN TRANSPORTER MCH5"/>
    <property type="match status" value="1"/>
</dbReference>
<keyword evidence="3" id="KW-0812">Transmembrane</keyword>
<dbReference type="SUPFAM" id="SSF103473">
    <property type="entry name" value="MFS general substrate transporter"/>
    <property type="match status" value="1"/>
</dbReference>
<dbReference type="InterPro" id="IPR050327">
    <property type="entry name" value="Proton-linked_MCT"/>
</dbReference>
<feature type="transmembrane region" description="Helical" evidence="3">
    <location>
        <begin position="389"/>
        <end position="410"/>
    </location>
</feature>
<dbReference type="Gene3D" id="1.20.1250.20">
    <property type="entry name" value="MFS general substrate transporter like domains"/>
    <property type="match status" value="2"/>
</dbReference>
<dbReference type="PROSITE" id="PS50850">
    <property type="entry name" value="MFS"/>
    <property type="match status" value="1"/>
</dbReference>
<evidence type="ECO:0000256" key="2">
    <source>
        <dbReference type="ARBA" id="ARBA00006727"/>
    </source>
</evidence>
<organism evidence="5 6">
    <name type="scientific">Colletotrichum kahawae</name>
    <name type="common">Coffee berry disease fungus</name>
    <dbReference type="NCBI Taxonomy" id="34407"/>
    <lineage>
        <taxon>Eukaryota</taxon>
        <taxon>Fungi</taxon>
        <taxon>Dikarya</taxon>
        <taxon>Ascomycota</taxon>
        <taxon>Pezizomycotina</taxon>
        <taxon>Sordariomycetes</taxon>
        <taxon>Hypocreomycetidae</taxon>
        <taxon>Glomerellales</taxon>
        <taxon>Glomerellaceae</taxon>
        <taxon>Colletotrichum</taxon>
        <taxon>Colletotrichum gloeosporioides species complex</taxon>
    </lineage>
</organism>
<comment type="caution">
    <text evidence="5">The sequence shown here is derived from an EMBL/GenBank/DDBJ whole genome shotgun (WGS) entry which is preliminary data.</text>
</comment>
<gene>
    <name evidence="5" type="ORF">CKAH01_18494</name>
</gene>
<protein>
    <recommendedName>
        <fullName evidence="4">Major facilitator superfamily (MFS) profile domain-containing protein</fullName>
    </recommendedName>
</protein>
<proteinExistence type="inferred from homology"/>
<sequence length="423" mass="45507">MPDKQPNVNHDVTNVADDITLEEFPEGGPRAWLVVLGCWLVLFPASGIMNSLGAFSTYVGSHQLSKYEEGTVGWVFSVYTFLCFACGMYVGPLFDKFGPRWLILTGSACHVASIMLLSICTEYWHFMLTFGVLNGIGTSLLFSPSIATVGHWFHRRRGLATGIATTGGVFGGIAFPLILNALIDSVGWPWAIRYVGFICLFCCAVSLPLVRARLAPPKDAKWGPDFRILSDSAFALTTLSIFLLFFAGFIPLTYIPAYMLKEGFSSDFSFQILPVFNAASAVGRVMAGWWGDRIGAFNSNLAAIMVSTAATFAVWLPFGSETAGIVLFAVVFGLANGNTTSISPVCVGKLCKTQSYGRYYATAYTLASIGSLIGIPVSGEVIAAARGDYWGAIVLTGALYAMSFVTLWAAKAARVGLGICVRF</sequence>
<feature type="transmembrane region" description="Helical" evidence="3">
    <location>
        <begin position="299"/>
        <end position="318"/>
    </location>
</feature>
<feature type="transmembrane region" description="Helical" evidence="3">
    <location>
        <begin position="359"/>
        <end position="377"/>
    </location>
</feature>
<evidence type="ECO:0000256" key="3">
    <source>
        <dbReference type="SAM" id="Phobius"/>
    </source>
</evidence>
<dbReference type="Proteomes" id="UP001281614">
    <property type="component" value="Unassembled WGS sequence"/>
</dbReference>
<feature type="transmembrane region" description="Helical" evidence="3">
    <location>
        <begin position="159"/>
        <end position="179"/>
    </location>
</feature>
<evidence type="ECO:0000256" key="1">
    <source>
        <dbReference type="ARBA" id="ARBA00004141"/>
    </source>
</evidence>
<dbReference type="GO" id="GO:0016020">
    <property type="term" value="C:membrane"/>
    <property type="evidence" value="ECO:0007669"/>
    <property type="project" value="UniProtKB-SubCell"/>
</dbReference>
<reference evidence="5" key="1">
    <citation type="submission" date="2023-02" db="EMBL/GenBank/DDBJ databases">
        <title>Colletotrichum kahawae CIFC_Que2 genome sequencing and assembly.</title>
        <authorList>
            <person name="Baroncelli R."/>
        </authorList>
    </citation>
    <scope>NUCLEOTIDE SEQUENCE</scope>
    <source>
        <strain evidence="5">CIFC_Que2</strain>
    </source>
</reference>
<dbReference type="GO" id="GO:0022857">
    <property type="term" value="F:transmembrane transporter activity"/>
    <property type="evidence" value="ECO:0007669"/>
    <property type="project" value="InterPro"/>
</dbReference>
<comment type="similarity">
    <text evidence="2">Belongs to the major facilitator superfamily. Monocarboxylate porter (TC 2.A.1.13) family.</text>
</comment>
<dbReference type="Pfam" id="PF07690">
    <property type="entry name" value="MFS_1"/>
    <property type="match status" value="1"/>
</dbReference>